<evidence type="ECO:0000313" key="2">
    <source>
        <dbReference type="EMBL" id="TKA04767.1"/>
    </source>
</evidence>
<evidence type="ECO:0000259" key="1">
    <source>
        <dbReference type="Pfam" id="PF05378"/>
    </source>
</evidence>
<organism evidence="2 3">
    <name type="scientific">Actinacidiphila oryziradicis</name>
    <dbReference type="NCBI Taxonomy" id="2571141"/>
    <lineage>
        <taxon>Bacteria</taxon>
        <taxon>Bacillati</taxon>
        <taxon>Actinomycetota</taxon>
        <taxon>Actinomycetes</taxon>
        <taxon>Kitasatosporales</taxon>
        <taxon>Streptomycetaceae</taxon>
        <taxon>Actinacidiphila</taxon>
    </lineage>
</organism>
<dbReference type="AlphaFoldDB" id="A0A4U0S949"/>
<dbReference type="OrthoDB" id="9768323at2"/>
<gene>
    <name evidence="2" type="ORF">FCI23_34475</name>
</gene>
<dbReference type="InterPro" id="IPR045079">
    <property type="entry name" value="Oxoprolinase-like"/>
</dbReference>
<dbReference type="GO" id="GO:0006749">
    <property type="term" value="P:glutathione metabolic process"/>
    <property type="evidence" value="ECO:0007669"/>
    <property type="project" value="TreeGrafter"/>
</dbReference>
<sequence length="147" mass="15872">MPLRVFLRGESNRAVRPWSRAHGVEWGQVDQITVGSTLALNAVSEGRGAPTALVTTRGFGDVLDIARERRSALYDLQQVVAAPLIPRQLRYEVDERVAADGEIVSPLDLDRAAGPLLAWLDASGVESVAISLVNSYAWSGTRSSSET</sequence>
<accession>A0A4U0S949</accession>
<proteinExistence type="predicted"/>
<name>A0A4U0S949_9ACTN</name>
<reference evidence="2 3" key="1">
    <citation type="submission" date="2019-04" db="EMBL/GenBank/DDBJ databases">
        <title>Streptomyces oryziradicis sp. nov., a novel actinomycete isolated from rhizosphere soil of rice (Oryza sativa L.).</title>
        <authorList>
            <person name="Li C."/>
        </authorList>
    </citation>
    <scope>NUCLEOTIDE SEQUENCE [LARGE SCALE GENOMIC DNA]</scope>
    <source>
        <strain evidence="2 3">NEAU-C40</strain>
    </source>
</reference>
<dbReference type="Proteomes" id="UP000305778">
    <property type="component" value="Unassembled WGS sequence"/>
</dbReference>
<dbReference type="GO" id="GO:0017168">
    <property type="term" value="F:5-oxoprolinase (ATP-hydrolyzing) activity"/>
    <property type="evidence" value="ECO:0007669"/>
    <property type="project" value="TreeGrafter"/>
</dbReference>
<evidence type="ECO:0000313" key="3">
    <source>
        <dbReference type="Proteomes" id="UP000305778"/>
    </source>
</evidence>
<comment type="caution">
    <text evidence="2">The sequence shown here is derived from an EMBL/GenBank/DDBJ whole genome shotgun (WGS) entry which is preliminary data.</text>
</comment>
<dbReference type="EMBL" id="SUMC01000047">
    <property type="protein sequence ID" value="TKA04767.1"/>
    <property type="molecule type" value="Genomic_DNA"/>
</dbReference>
<dbReference type="PANTHER" id="PTHR11365">
    <property type="entry name" value="5-OXOPROLINASE RELATED"/>
    <property type="match status" value="1"/>
</dbReference>
<feature type="domain" description="Hydantoinase/oxoprolinase N-terminal" evidence="1">
    <location>
        <begin position="22"/>
        <end position="138"/>
    </location>
</feature>
<dbReference type="InterPro" id="IPR008040">
    <property type="entry name" value="Hydant_A_N"/>
</dbReference>
<dbReference type="GO" id="GO:0005829">
    <property type="term" value="C:cytosol"/>
    <property type="evidence" value="ECO:0007669"/>
    <property type="project" value="TreeGrafter"/>
</dbReference>
<dbReference type="Pfam" id="PF05378">
    <property type="entry name" value="Hydant_A_N"/>
    <property type="match status" value="1"/>
</dbReference>
<keyword evidence="3" id="KW-1185">Reference proteome</keyword>
<dbReference type="PANTHER" id="PTHR11365:SF23">
    <property type="entry name" value="HYPOTHETICAL 5-OXOPROLINASE (EUROFUNG)-RELATED"/>
    <property type="match status" value="1"/>
</dbReference>
<protein>
    <recommendedName>
        <fullName evidence="1">Hydantoinase/oxoprolinase N-terminal domain-containing protein</fullName>
    </recommendedName>
</protein>